<feature type="region of interest" description="Disordered" evidence="1">
    <location>
        <begin position="55"/>
        <end position="76"/>
    </location>
</feature>
<dbReference type="AlphaFoldDB" id="A0A154PSZ6"/>
<accession>A0A154PSZ6</accession>
<proteinExistence type="predicted"/>
<keyword evidence="3" id="KW-1185">Reference proteome</keyword>
<protein>
    <submittedName>
        <fullName evidence="2">Uncharacterized protein</fullName>
    </submittedName>
</protein>
<organism evidence="2 3">
    <name type="scientific">Dufourea novaeangliae</name>
    <name type="common">Sweat bee</name>
    <dbReference type="NCBI Taxonomy" id="178035"/>
    <lineage>
        <taxon>Eukaryota</taxon>
        <taxon>Metazoa</taxon>
        <taxon>Ecdysozoa</taxon>
        <taxon>Arthropoda</taxon>
        <taxon>Hexapoda</taxon>
        <taxon>Insecta</taxon>
        <taxon>Pterygota</taxon>
        <taxon>Neoptera</taxon>
        <taxon>Endopterygota</taxon>
        <taxon>Hymenoptera</taxon>
        <taxon>Apocrita</taxon>
        <taxon>Aculeata</taxon>
        <taxon>Apoidea</taxon>
        <taxon>Anthophila</taxon>
        <taxon>Halictidae</taxon>
        <taxon>Rophitinae</taxon>
        <taxon>Dufourea</taxon>
    </lineage>
</organism>
<dbReference type="EMBL" id="KQ435190">
    <property type="protein sequence ID" value="KZC15031.1"/>
    <property type="molecule type" value="Genomic_DNA"/>
</dbReference>
<feature type="compositionally biased region" description="Basic and acidic residues" evidence="1">
    <location>
        <begin position="1"/>
        <end position="24"/>
    </location>
</feature>
<feature type="compositionally biased region" description="Basic and acidic residues" evidence="1">
    <location>
        <begin position="62"/>
        <end position="76"/>
    </location>
</feature>
<feature type="compositionally biased region" description="Basic residues" evidence="1">
    <location>
        <begin position="31"/>
        <end position="41"/>
    </location>
</feature>
<reference evidence="2 3" key="1">
    <citation type="submission" date="2015-07" db="EMBL/GenBank/DDBJ databases">
        <title>The genome of Dufourea novaeangliae.</title>
        <authorList>
            <person name="Pan H."/>
            <person name="Kapheim K."/>
        </authorList>
    </citation>
    <scope>NUCLEOTIDE SEQUENCE [LARGE SCALE GENOMIC DNA]</scope>
    <source>
        <strain evidence="2">0120121106</strain>
        <tissue evidence="2">Whole body</tissue>
    </source>
</reference>
<evidence type="ECO:0000313" key="2">
    <source>
        <dbReference type="EMBL" id="KZC15031.1"/>
    </source>
</evidence>
<dbReference type="Proteomes" id="UP000076502">
    <property type="component" value="Unassembled WGS sequence"/>
</dbReference>
<feature type="region of interest" description="Disordered" evidence="1">
    <location>
        <begin position="1"/>
        <end position="42"/>
    </location>
</feature>
<evidence type="ECO:0000313" key="3">
    <source>
        <dbReference type="Proteomes" id="UP000076502"/>
    </source>
</evidence>
<evidence type="ECO:0000256" key="1">
    <source>
        <dbReference type="SAM" id="MobiDB-lite"/>
    </source>
</evidence>
<gene>
    <name evidence="2" type="ORF">WN55_08623</name>
</gene>
<sequence>MDTVSGKREIENRRNMEDKKEIGKTGEAAIKRGRRKHWGKNLRKEPKTWDLCSGRHHMEKRKTREEWKHRKGGESE</sequence>
<name>A0A154PSZ6_DUFNO</name>